<dbReference type="InterPro" id="IPR026960">
    <property type="entry name" value="RVT-Znf"/>
</dbReference>
<keyword evidence="3" id="KW-1185">Reference proteome</keyword>
<gene>
    <name evidence="2" type="ORF">LTRI10_LOCUS1298</name>
</gene>
<proteinExistence type="predicted"/>
<dbReference type="AlphaFoldDB" id="A0AAV2CB40"/>
<dbReference type="Pfam" id="PF13966">
    <property type="entry name" value="zf-RVT"/>
    <property type="match status" value="1"/>
</dbReference>
<evidence type="ECO:0000313" key="3">
    <source>
        <dbReference type="Proteomes" id="UP001497516"/>
    </source>
</evidence>
<protein>
    <recommendedName>
        <fullName evidence="1">Reverse transcriptase zinc-binding domain-containing protein</fullName>
    </recommendedName>
</protein>
<accession>A0AAV2CB40</accession>
<organism evidence="2 3">
    <name type="scientific">Linum trigynum</name>
    <dbReference type="NCBI Taxonomy" id="586398"/>
    <lineage>
        <taxon>Eukaryota</taxon>
        <taxon>Viridiplantae</taxon>
        <taxon>Streptophyta</taxon>
        <taxon>Embryophyta</taxon>
        <taxon>Tracheophyta</taxon>
        <taxon>Spermatophyta</taxon>
        <taxon>Magnoliopsida</taxon>
        <taxon>eudicotyledons</taxon>
        <taxon>Gunneridae</taxon>
        <taxon>Pentapetalae</taxon>
        <taxon>rosids</taxon>
        <taxon>fabids</taxon>
        <taxon>Malpighiales</taxon>
        <taxon>Linaceae</taxon>
        <taxon>Linum</taxon>
    </lineage>
</organism>
<dbReference type="EMBL" id="OZ034813">
    <property type="protein sequence ID" value="CAL1353396.1"/>
    <property type="molecule type" value="Genomic_DNA"/>
</dbReference>
<evidence type="ECO:0000313" key="2">
    <source>
        <dbReference type="EMBL" id="CAL1353396.1"/>
    </source>
</evidence>
<evidence type="ECO:0000259" key="1">
    <source>
        <dbReference type="Pfam" id="PF13966"/>
    </source>
</evidence>
<sequence>MQRYKIQMVWDVFRPKDVPVPWYSLVWKGLSPPRDKFIVWMIVKNYIVTCDKVARWGGRGPLSCVFCSCALETRAHLFGECVVYKELYAGLLAKEFPRTPSDDWDVELQWAVSHLRGK</sequence>
<dbReference type="Proteomes" id="UP001497516">
    <property type="component" value="Chromosome 1"/>
</dbReference>
<name>A0AAV2CB40_9ROSI</name>
<reference evidence="2 3" key="1">
    <citation type="submission" date="2024-04" db="EMBL/GenBank/DDBJ databases">
        <authorList>
            <person name="Fracassetti M."/>
        </authorList>
    </citation>
    <scope>NUCLEOTIDE SEQUENCE [LARGE SCALE GENOMIC DNA]</scope>
</reference>
<feature type="domain" description="Reverse transcriptase zinc-binding" evidence="1">
    <location>
        <begin position="4"/>
        <end position="86"/>
    </location>
</feature>